<evidence type="ECO:0000313" key="2">
    <source>
        <dbReference type="WBParaSite" id="PS1159_v2.g654.t1"/>
    </source>
</evidence>
<dbReference type="WBParaSite" id="PS1159_v2.g654.t1">
    <property type="protein sequence ID" value="PS1159_v2.g654.t1"/>
    <property type="gene ID" value="PS1159_v2.g654"/>
</dbReference>
<dbReference type="Proteomes" id="UP000887580">
    <property type="component" value="Unplaced"/>
</dbReference>
<name>A0AC35GM47_9BILA</name>
<proteinExistence type="predicted"/>
<accession>A0AC35GM47</accession>
<sequence length="80" mass="9462">MKFFGILLFACLFLLSNARSVSKRQTYGYQQQYPMTQGGYNQQYQTGYGYGNQYDSTQSGYQYQQQPCNSNIYRNQRQYS</sequence>
<evidence type="ECO:0000313" key="1">
    <source>
        <dbReference type="Proteomes" id="UP000887580"/>
    </source>
</evidence>
<reference evidence="2" key="1">
    <citation type="submission" date="2022-11" db="UniProtKB">
        <authorList>
            <consortium name="WormBaseParasite"/>
        </authorList>
    </citation>
    <scope>IDENTIFICATION</scope>
</reference>
<protein>
    <submittedName>
        <fullName evidence="2">Uncharacterized protein</fullName>
    </submittedName>
</protein>
<organism evidence="1 2">
    <name type="scientific">Panagrolaimus sp. PS1159</name>
    <dbReference type="NCBI Taxonomy" id="55785"/>
    <lineage>
        <taxon>Eukaryota</taxon>
        <taxon>Metazoa</taxon>
        <taxon>Ecdysozoa</taxon>
        <taxon>Nematoda</taxon>
        <taxon>Chromadorea</taxon>
        <taxon>Rhabditida</taxon>
        <taxon>Tylenchina</taxon>
        <taxon>Panagrolaimomorpha</taxon>
        <taxon>Panagrolaimoidea</taxon>
        <taxon>Panagrolaimidae</taxon>
        <taxon>Panagrolaimus</taxon>
    </lineage>
</organism>